<evidence type="ECO:0000256" key="1">
    <source>
        <dbReference type="SAM" id="MobiDB-lite"/>
    </source>
</evidence>
<reference evidence="4" key="1">
    <citation type="submission" date="2012-12" db="EMBL/GenBank/DDBJ databases">
        <authorList>
            <person name="Hellsten U."/>
            <person name="Grimwood J."/>
            <person name="Chapman J.A."/>
            <person name="Shapiro H."/>
            <person name="Aerts A."/>
            <person name="Otillar R.P."/>
            <person name="Terry A.Y."/>
            <person name="Boore J.L."/>
            <person name="Simakov O."/>
            <person name="Marletaz F."/>
            <person name="Cho S.-J."/>
            <person name="Edsinger-Gonzales E."/>
            <person name="Havlak P."/>
            <person name="Kuo D.-H."/>
            <person name="Larsson T."/>
            <person name="Lv J."/>
            <person name="Arendt D."/>
            <person name="Savage R."/>
            <person name="Osoegawa K."/>
            <person name="de Jong P."/>
            <person name="Lindberg D.R."/>
            <person name="Seaver E.C."/>
            <person name="Weisblat D.A."/>
            <person name="Putnam N.H."/>
            <person name="Grigoriev I.V."/>
            <person name="Rokhsar D.S."/>
        </authorList>
    </citation>
    <scope>NUCLEOTIDE SEQUENCE</scope>
    <source>
        <strain evidence="4">I ESC-2004</strain>
    </source>
</reference>
<organism evidence="2">
    <name type="scientific">Capitella teleta</name>
    <name type="common">Polychaete worm</name>
    <dbReference type="NCBI Taxonomy" id="283909"/>
    <lineage>
        <taxon>Eukaryota</taxon>
        <taxon>Metazoa</taxon>
        <taxon>Spiralia</taxon>
        <taxon>Lophotrochozoa</taxon>
        <taxon>Annelida</taxon>
        <taxon>Polychaeta</taxon>
        <taxon>Sedentaria</taxon>
        <taxon>Scolecida</taxon>
        <taxon>Capitellidae</taxon>
        <taxon>Capitella</taxon>
    </lineage>
</organism>
<evidence type="ECO:0000313" key="2">
    <source>
        <dbReference type="EMBL" id="ELU09868.1"/>
    </source>
</evidence>
<evidence type="ECO:0000313" key="3">
    <source>
        <dbReference type="EnsemblMetazoa" id="CapteP225916"/>
    </source>
</evidence>
<proteinExistence type="predicted"/>
<sequence>MASGRTILNDFYAGLLPDNVTSADSFCNDVMASLEEPFTKRSFVNAAMLSSSTYQLAEAVVKAALMPYEARQHQTGSYGKPRSDSIRARAMTATNAKKERKTSATSNRSVRTRRTHTF</sequence>
<dbReference type="EMBL" id="AMQN01006198">
    <property type="status" value="NOT_ANNOTATED_CDS"/>
    <property type="molecule type" value="Genomic_DNA"/>
</dbReference>
<keyword evidence="4" id="KW-1185">Reference proteome</keyword>
<accession>R7UUL9</accession>
<dbReference type="EnsemblMetazoa" id="CapteT225916">
    <property type="protein sequence ID" value="CapteP225916"/>
    <property type="gene ID" value="CapteG225916"/>
</dbReference>
<dbReference type="AlphaFoldDB" id="R7UUL9"/>
<dbReference type="HOGENOM" id="CLU_2075365_0_0_1"/>
<reference evidence="2 4" key="2">
    <citation type="journal article" date="2013" name="Nature">
        <title>Insights into bilaterian evolution from three spiralian genomes.</title>
        <authorList>
            <person name="Simakov O."/>
            <person name="Marletaz F."/>
            <person name="Cho S.J."/>
            <person name="Edsinger-Gonzales E."/>
            <person name="Havlak P."/>
            <person name="Hellsten U."/>
            <person name="Kuo D.H."/>
            <person name="Larsson T."/>
            <person name="Lv J."/>
            <person name="Arendt D."/>
            <person name="Savage R."/>
            <person name="Osoegawa K."/>
            <person name="de Jong P."/>
            <person name="Grimwood J."/>
            <person name="Chapman J.A."/>
            <person name="Shapiro H."/>
            <person name="Aerts A."/>
            <person name="Otillar R.P."/>
            <person name="Terry A.Y."/>
            <person name="Boore J.L."/>
            <person name="Grigoriev I.V."/>
            <person name="Lindberg D.R."/>
            <person name="Seaver E.C."/>
            <person name="Weisblat D.A."/>
            <person name="Putnam N.H."/>
            <person name="Rokhsar D.S."/>
        </authorList>
    </citation>
    <scope>NUCLEOTIDE SEQUENCE</scope>
    <source>
        <strain evidence="2 4">I ESC-2004</strain>
    </source>
</reference>
<dbReference type="EMBL" id="AMQN01006197">
    <property type="status" value="NOT_ANNOTATED_CDS"/>
    <property type="molecule type" value="Genomic_DNA"/>
</dbReference>
<gene>
    <name evidence="2" type="ORF">CAPTEDRAFT_225916</name>
</gene>
<feature type="region of interest" description="Disordered" evidence="1">
    <location>
        <begin position="71"/>
        <end position="118"/>
    </location>
</feature>
<name>R7UUL9_CAPTE</name>
<dbReference type="EMBL" id="KB297837">
    <property type="protein sequence ID" value="ELU09868.1"/>
    <property type="molecule type" value="Genomic_DNA"/>
</dbReference>
<protein>
    <submittedName>
        <fullName evidence="2 3">Uncharacterized protein</fullName>
    </submittedName>
</protein>
<dbReference type="EMBL" id="AMQN01006196">
    <property type="status" value="NOT_ANNOTATED_CDS"/>
    <property type="molecule type" value="Genomic_DNA"/>
</dbReference>
<dbReference type="Proteomes" id="UP000014760">
    <property type="component" value="Unassembled WGS sequence"/>
</dbReference>
<evidence type="ECO:0000313" key="4">
    <source>
        <dbReference type="Proteomes" id="UP000014760"/>
    </source>
</evidence>
<reference evidence="3" key="3">
    <citation type="submission" date="2015-06" db="UniProtKB">
        <authorList>
            <consortium name="EnsemblMetazoa"/>
        </authorList>
    </citation>
    <scope>IDENTIFICATION</scope>
</reference>